<reference evidence="2 3" key="1">
    <citation type="submission" date="2021-05" db="EMBL/GenBank/DDBJ databases">
        <title>Comparative genomic studies on the polysaccharide-degrading batcterial strains of the Flammeovirga genus.</title>
        <authorList>
            <person name="Zewei F."/>
            <person name="Zheng Z."/>
            <person name="Yu L."/>
            <person name="Ruyue G."/>
            <person name="Yanhong M."/>
            <person name="Yuanyuan C."/>
            <person name="Jingyan G."/>
            <person name="Wenjun H."/>
        </authorList>
    </citation>
    <scope>NUCLEOTIDE SEQUENCE [LARGE SCALE GENOMIC DNA]</scope>
    <source>
        <strain evidence="2 3">NBRC:100898</strain>
    </source>
</reference>
<accession>A0AAX1NBN2</accession>
<name>A0AAX1NBN2_9BACT</name>
<evidence type="ECO:0000256" key="1">
    <source>
        <dbReference type="SAM" id="SignalP"/>
    </source>
</evidence>
<dbReference type="AlphaFoldDB" id="A0AAX1NBN2"/>
<evidence type="ECO:0000313" key="2">
    <source>
        <dbReference type="EMBL" id="QWG04909.1"/>
    </source>
</evidence>
<keyword evidence="1" id="KW-0732">Signal</keyword>
<dbReference type="KEGG" id="fya:KMW28_21030"/>
<sequence length="150" mass="17107">MKKLNLFSIALFAVLMSCNREAKEGSVDKQVLFEYSENITDALSCGGSNLKLYSDNTFELNYVSSVYLEEDKAEFELLIDNFKGTYQKDENKVTVQIIEDEYTLYKGGVVENSGNRTFEDIGKEVIFLNKYISGATNFDDCIDDYFILTK</sequence>
<gene>
    <name evidence="2" type="ORF">KMW28_21030</name>
</gene>
<organism evidence="2 3">
    <name type="scientific">Flammeovirga yaeyamensis</name>
    <dbReference type="NCBI Taxonomy" id="367791"/>
    <lineage>
        <taxon>Bacteria</taxon>
        <taxon>Pseudomonadati</taxon>
        <taxon>Bacteroidota</taxon>
        <taxon>Cytophagia</taxon>
        <taxon>Cytophagales</taxon>
        <taxon>Flammeovirgaceae</taxon>
        <taxon>Flammeovirga</taxon>
    </lineage>
</organism>
<dbReference type="Proteomes" id="UP000678679">
    <property type="component" value="Chromosome 2"/>
</dbReference>
<evidence type="ECO:0000313" key="3">
    <source>
        <dbReference type="Proteomes" id="UP000678679"/>
    </source>
</evidence>
<dbReference type="PROSITE" id="PS51257">
    <property type="entry name" value="PROKAR_LIPOPROTEIN"/>
    <property type="match status" value="1"/>
</dbReference>
<keyword evidence="3" id="KW-1185">Reference proteome</keyword>
<dbReference type="RefSeq" id="WP_169662391.1">
    <property type="nucleotide sequence ID" value="NZ_CP076133.1"/>
</dbReference>
<dbReference type="EMBL" id="CP076133">
    <property type="protein sequence ID" value="QWG04909.1"/>
    <property type="molecule type" value="Genomic_DNA"/>
</dbReference>
<feature type="signal peptide" evidence="1">
    <location>
        <begin position="1"/>
        <end position="22"/>
    </location>
</feature>
<protein>
    <submittedName>
        <fullName evidence="2">Copper resistance protein NlpE</fullName>
    </submittedName>
</protein>
<proteinExistence type="predicted"/>
<feature type="chain" id="PRO_5043466205" evidence="1">
    <location>
        <begin position="23"/>
        <end position="150"/>
    </location>
</feature>